<evidence type="ECO:0000256" key="2">
    <source>
        <dbReference type="SAM" id="SignalP"/>
    </source>
</evidence>
<dbReference type="AlphaFoldDB" id="A0A9K3D4N1"/>
<comment type="caution">
    <text evidence="3">The sequence shown here is derived from an EMBL/GenBank/DDBJ whole genome shotgun (WGS) entry which is preliminary data.</text>
</comment>
<proteinExistence type="predicted"/>
<keyword evidence="2" id="KW-0732">Signal</keyword>
<protein>
    <submittedName>
        <fullName evidence="3">Uncharacterized protein</fullName>
    </submittedName>
</protein>
<feature type="region of interest" description="Disordered" evidence="1">
    <location>
        <begin position="193"/>
        <end position="214"/>
    </location>
</feature>
<feature type="non-terminal residue" evidence="3">
    <location>
        <position position="1"/>
    </location>
</feature>
<evidence type="ECO:0000256" key="1">
    <source>
        <dbReference type="SAM" id="MobiDB-lite"/>
    </source>
</evidence>
<reference evidence="3 4" key="1">
    <citation type="journal article" date="2018" name="PLoS ONE">
        <title>The draft genome of Kipferlia bialata reveals reductive genome evolution in fornicate parasites.</title>
        <authorList>
            <person name="Tanifuji G."/>
            <person name="Takabayashi S."/>
            <person name="Kume K."/>
            <person name="Takagi M."/>
            <person name="Nakayama T."/>
            <person name="Kamikawa R."/>
            <person name="Inagaki Y."/>
            <person name="Hashimoto T."/>
        </authorList>
    </citation>
    <scope>NUCLEOTIDE SEQUENCE [LARGE SCALE GENOMIC DNA]</scope>
    <source>
        <strain evidence="3">NY0173</strain>
    </source>
</reference>
<gene>
    <name evidence="3" type="ORF">KIPB_011098</name>
</gene>
<sequence length="258" mass="27816">MDEEDRSHLIRTAFLCVYLSLYNHCLAAPPTRPPHLPLVDSAFDLLNGIAESGLRGGMFSVSSAFIRSVGTDDHPSTPMTWAHALDIPPSPLGHVSTQWLGRKDQVQAYAVSALNQPSLTEVLTTLFDTAATVSPLGLAYSLGFCTPAQDLDSFYEPLAVMPAFRQHACVAYSVLFPLYASCAMRDFADQPLSRGPPSIDGEGEGEGDRDGDTPMVDVHQGMATIHTLLTDTERAAAVLASGRDLIDVRRLIFNTPSA</sequence>
<evidence type="ECO:0000313" key="3">
    <source>
        <dbReference type="EMBL" id="GIQ88771.1"/>
    </source>
</evidence>
<accession>A0A9K3D4N1</accession>
<feature type="signal peptide" evidence="2">
    <location>
        <begin position="1"/>
        <end position="27"/>
    </location>
</feature>
<evidence type="ECO:0000313" key="4">
    <source>
        <dbReference type="Proteomes" id="UP000265618"/>
    </source>
</evidence>
<name>A0A9K3D4N1_9EUKA</name>
<keyword evidence="4" id="KW-1185">Reference proteome</keyword>
<dbReference type="EMBL" id="BDIP01004372">
    <property type="protein sequence ID" value="GIQ88771.1"/>
    <property type="molecule type" value="Genomic_DNA"/>
</dbReference>
<dbReference type="Proteomes" id="UP000265618">
    <property type="component" value="Unassembled WGS sequence"/>
</dbReference>
<feature type="chain" id="PRO_5039926346" evidence="2">
    <location>
        <begin position="28"/>
        <end position="258"/>
    </location>
</feature>
<organism evidence="3 4">
    <name type="scientific">Kipferlia bialata</name>
    <dbReference type="NCBI Taxonomy" id="797122"/>
    <lineage>
        <taxon>Eukaryota</taxon>
        <taxon>Metamonada</taxon>
        <taxon>Carpediemonas-like organisms</taxon>
        <taxon>Kipferlia</taxon>
    </lineage>
</organism>